<dbReference type="PANTHER" id="PTHR34700:SF4">
    <property type="entry name" value="PHAGE-LIKE ELEMENT PBSX PROTEIN XKDP"/>
    <property type="match status" value="1"/>
</dbReference>
<comment type="caution">
    <text evidence="3">The sequence shown here is derived from an EMBL/GenBank/DDBJ whole genome shotgun (WGS) entry which is preliminary data.</text>
</comment>
<dbReference type="Pfam" id="PF01476">
    <property type="entry name" value="LysM"/>
    <property type="match status" value="1"/>
</dbReference>
<dbReference type="CDD" id="cd00118">
    <property type="entry name" value="LysM"/>
    <property type="match status" value="1"/>
</dbReference>
<dbReference type="InterPro" id="IPR052196">
    <property type="entry name" value="Bact_Kbp"/>
</dbReference>
<evidence type="ECO:0000256" key="1">
    <source>
        <dbReference type="SAM" id="SignalP"/>
    </source>
</evidence>
<evidence type="ECO:0000313" key="4">
    <source>
        <dbReference type="Proteomes" id="UP001482231"/>
    </source>
</evidence>
<dbReference type="PANTHER" id="PTHR34700">
    <property type="entry name" value="POTASSIUM BINDING PROTEIN KBP"/>
    <property type="match status" value="1"/>
</dbReference>
<dbReference type="InterPro" id="IPR036779">
    <property type="entry name" value="LysM_dom_sf"/>
</dbReference>
<dbReference type="PROSITE" id="PS51782">
    <property type="entry name" value="LYSM"/>
    <property type="match status" value="1"/>
</dbReference>
<keyword evidence="4" id="KW-1185">Reference proteome</keyword>
<feature type="domain" description="LysM" evidence="2">
    <location>
        <begin position="32"/>
        <end position="81"/>
    </location>
</feature>
<name>A0ABV0EDC9_9BURK</name>
<gene>
    <name evidence="3" type="ORF">V6E02_04810</name>
</gene>
<keyword evidence="1" id="KW-0732">Signal</keyword>
<protein>
    <submittedName>
        <fullName evidence="3">LysM peptidoglycan-binding domain-containing protein</fullName>
    </submittedName>
</protein>
<dbReference type="InterPro" id="IPR018392">
    <property type="entry name" value="LysM"/>
</dbReference>
<reference evidence="3 4" key="1">
    <citation type="submission" date="2024-02" db="EMBL/GenBank/DDBJ databases">
        <title>New thermophilic sulfur-oxidizing bacteria from a hot springs of the Uzon caldera (Kamchatka, Russia).</title>
        <authorList>
            <person name="Dukat A.M."/>
            <person name="Elcheninov A.G."/>
            <person name="Frolov E.N."/>
        </authorList>
    </citation>
    <scope>NUCLEOTIDE SEQUENCE [LARGE SCALE GENOMIC DNA]</scope>
    <source>
        <strain evidence="3 4">AK1</strain>
    </source>
</reference>
<evidence type="ECO:0000259" key="2">
    <source>
        <dbReference type="PROSITE" id="PS51782"/>
    </source>
</evidence>
<proteinExistence type="predicted"/>
<dbReference type="EMBL" id="JBAJEX010000002">
    <property type="protein sequence ID" value="MEO1766526.1"/>
    <property type="molecule type" value="Genomic_DNA"/>
</dbReference>
<dbReference type="SMART" id="SM00257">
    <property type="entry name" value="LysM"/>
    <property type="match status" value="1"/>
</dbReference>
<feature type="signal peptide" evidence="1">
    <location>
        <begin position="1"/>
        <end position="21"/>
    </location>
</feature>
<dbReference type="RefSeq" id="WP_347307624.1">
    <property type="nucleotide sequence ID" value="NZ_JBAJEX010000002.1"/>
</dbReference>
<dbReference type="SUPFAM" id="SSF54106">
    <property type="entry name" value="LysM domain"/>
    <property type="match status" value="1"/>
</dbReference>
<organism evidence="3 4">
    <name type="scientific">Thiobacter aerophilum</name>
    <dbReference type="NCBI Taxonomy" id="3121275"/>
    <lineage>
        <taxon>Bacteria</taxon>
        <taxon>Pseudomonadati</taxon>
        <taxon>Pseudomonadota</taxon>
        <taxon>Betaproteobacteria</taxon>
        <taxon>Burkholderiales</taxon>
        <taxon>Thiobacteraceae</taxon>
        <taxon>Thiobacter</taxon>
    </lineage>
</organism>
<feature type="chain" id="PRO_5045099012" evidence="1">
    <location>
        <begin position="22"/>
        <end position="392"/>
    </location>
</feature>
<dbReference type="Gene3D" id="3.10.350.10">
    <property type="entry name" value="LysM domain"/>
    <property type="match status" value="1"/>
</dbReference>
<evidence type="ECO:0000313" key="3">
    <source>
        <dbReference type="EMBL" id="MEO1766526.1"/>
    </source>
</evidence>
<sequence>MRKVIITLVAIAGFLSVGARAQDAQVKDGAPERYVVVKGDTLWGIAGRFLDEPWRWPEIWQMNRDQIKNPHRIYPGDVVVLERLADGKARLRLVKKQKYDGREKVTLTPSVRIEPHPDTPAIPVISPADIGPFLSQPLVVAKDGLADAPEIVAAEENRVVIGAGNRAYATGIKSGDPQQWQVFRPGRPLVDPDTQEVLGYEAVYLGEARVKRFGEPATIEIVRAVAEINRGDRLVRVAEAELSNFVPHAPDRAVRGRIVSVYSGVAEAGPKAIVALNRGSRDGLARGQVLAIYRHGMTVPVPQDQGEQTRPLRNWHQTECLKKDAKISFDEFYDRAQAWGPCPPEDAQKRTVTLPEERYGLLLVFRTFDRVAYALVMQAAAAVHQGDVVTNP</sequence>
<accession>A0ABV0EDC9</accession>
<dbReference type="Proteomes" id="UP001482231">
    <property type="component" value="Unassembled WGS sequence"/>
</dbReference>